<dbReference type="STRING" id="1144548.SAMN05443287_102172"/>
<evidence type="ECO:0000256" key="5">
    <source>
        <dbReference type="ARBA" id="ARBA00022989"/>
    </source>
</evidence>
<protein>
    <submittedName>
        <fullName evidence="9">Multicomponent Na+:H+ antiporter subunit E</fullName>
    </submittedName>
</protein>
<proteinExistence type="inferred from homology"/>
<dbReference type="Proteomes" id="UP000198707">
    <property type="component" value="Unassembled WGS sequence"/>
</dbReference>
<dbReference type="GO" id="GO:0008324">
    <property type="term" value="F:monoatomic cation transmembrane transporter activity"/>
    <property type="evidence" value="ECO:0007669"/>
    <property type="project" value="InterPro"/>
</dbReference>
<keyword evidence="5 8" id="KW-1133">Transmembrane helix</keyword>
<evidence type="ECO:0000256" key="7">
    <source>
        <dbReference type="SAM" id="MobiDB-lite"/>
    </source>
</evidence>
<feature type="transmembrane region" description="Helical" evidence="8">
    <location>
        <begin position="29"/>
        <end position="46"/>
    </location>
</feature>
<dbReference type="AlphaFoldDB" id="A0A1H6U9R6"/>
<reference evidence="10" key="1">
    <citation type="submission" date="2016-10" db="EMBL/GenBank/DDBJ databases">
        <authorList>
            <person name="Varghese N."/>
            <person name="Submissions S."/>
        </authorList>
    </citation>
    <scope>NUCLEOTIDE SEQUENCE [LARGE SCALE GENOMIC DNA]</scope>
    <source>
        <strain evidence="10">CGMCC 4.7038</strain>
    </source>
</reference>
<evidence type="ECO:0000256" key="8">
    <source>
        <dbReference type="SAM" id="Phobius"/>
    </source>
</evidence>
<evidence type="ECO:0000256" key="1">
    <source>
        <dbReference type="ARBA" id="ARBA00004651"/>
    </source>
</evidence>
<dbReference type="GO" id="GO:0005886">
    <property type="term" value="C:plasma membrane"/>
    <property type="evidence" value="ECO:0007669"/>
    <property type="project" value="UniProtKB-SubCell"/>
</dbReference>
<sequence length="209" mass="23039">MKPDQMTPAEPTDPPRRPLSRAALRRNRIIAVTGLVAVWILLWGTFTWANVIGGLVVATVLLAVFPLPPVTFAGRIHPLPMLRFWLRFLRDLVVASVQIAWMALRPGHTPRSAIIAVRLRVNTDLNLTLTAEALSLVPGSLILEADRSTGTLFVHVIGVNSRDEVERFRRGVLELEARIIAAIGSSDEQRRVREVAHPPPPADLEGVPT</sequence>
<comment type="subcellular location">
    <subcellularLocation>
        <location evidence="1">Cell membrane</location>
        <topology evidence="1">Multi-pass membrane protein</topology>
    </subcellularLocation>
</comment>
<feature type="transmembrane region" description="Helical" evidence="8">
    <location>
        <begin position="52"/>
        <end position="72"/>
    </location>
</feature>
<accession>A0A1H6U9R6</accession>
<dbReference type="PANTHER" id="PTHR34584:SF1">
    <property type="entry name" value="NA(+)_H(+) ANTIPORTER SUBUNIT E1"/>
    <property type="match status" value="1"/>
</dbReference>
<dbReference type="Pfam" id="PF01899">
    <property type="entry name" value="MNHE"/>
    <property type="match status" value="1"/>
</dbReference>
<feature type="region of interest" description="Disordered" evidence="7">
    <location>
        <begin position="190"/>
        <end position="209"/>
    </location>
</feature>
<evidence type="ECO:0000256" key="2">
    <source>
        <dbReference type="ARBA" id="ARBA00006228"/>
    </source>
</evidence>
<dbReference type="PANTHER" id="PTHR34584">
    <property type="entry name" value="NA(+)/H(+) ANTIPORTER SUBUNIT E1"/>
    <property type="match status" value="1"/>
</dbReference>
<gene>
    <name evidence="9" type="ORF">SAMN05443287_102172</name>
</gene>
<evidence type="ECO:0000313" key="10">
    <source>
        <dbReference type="Proteomes" id="UP000198707"/>
    </source>
</evidence>
<comment type="similarity">
    <text evidence="2">Belongs to the CPA3 antiporters (TC 2.A.63) subunit E family.</text>
</comment>
<dbReference type="InterPro" id="IPR002758">
    <property type="entry name" value="Cation_antiport_E"/>
</dbReference>
<organism evidence="9 10">
    <name type="scientific">Micromonospora phaseoli</name>
    <dbReference type="NCBI Taxonomy" id="1144548"/>
    <lineage>
        <taxon>Bacteria</taxon>
        <taxon>Bacillati</taxon>
        <taxon>Actinomycetota</taxon>
        <taxon>Actinomycetes</taxon>
        <taxon>Micromonosporales</taxon>
        <taxon>Micromonosporaceae</taxon>
        <taxon>Micromonospora</taxon>
    </lineage>
</organism>
<evidence type="ECO:0000256" key="3">
    <source>
        <dbReference type="ARBA" id="ARBA00022475"/>
    </source>
</evidence>
<dbReference type="EMBL" id="FNYV01000002">
    <property type="protein sequence ID" value="SEI89123.1"/>
    <property type="molecule type" value="Genomic_DNA"/>
</dbReference>
<evidence type="ECO:0000256" key="6">
    <source>
        <dbReference type="ARBA" id="ARBA00023136"/>
    </source>
</evidence>
<evidence type="ECO:0000313" key="9">
    <source>
        <dbReference type="EMBL" id="SEI89123.1"/>
    </source>
</evidence>
<dbReference type="RefSeq" id="WP_232521078.1">
    <property type="nucleotide sequence ID" value="NZ_BOPI01000003.1"/>
</dbReference>
<keyword evidence="6 8" id="KW-0472">Membrane</keyword>
<name>A0A1H6U9R6_9ACTN</name>
<keyword evidence="10" id="KW-1185">Reference proteome</keyword>
<keyword evidence="4 8" id="KW-0812">Transmembrane</keyword>
<evidence type="ECO:0000256" key="4">
    <source>
        <dbReference type="ARBA" id="ARBA00022692"/>
    </source>
</evidence>
<dbReference type="NCBIfam" id="NF006521">
    <property type="entry name" value="PRK08965.1-5"/>
    <property type="match status" value="1"/>
</dbReference>
<keyword evidence="3" id="KW-1003">Cell membrane</keyword>